<dbReference type="PANTHER" id="PTHR40254:SF1">
    <property type="entry name" value="BLR0577 PROTEIN"/>
    <property type="match status" value="1"/>
</dbReference>
<feature type="domain" description="FAD-dependent urate hydroxylase HpyO/Asp monooxygenase CreE-like FAD/NAD(P)-binding" evidence="1">
    <location>
        <begin position="7"/>
        <end position="166"/>
    </location>
</feature>
<organism evidence="2 3">
    <name type="scientific">Nakamurella aerolata</name>
    <dbReference type="NCBI Taxonomy" id="1656892"/>
    <lineage>
        <taxon>Bacteria</taxon>
        <taxon>Bacillati</taxon>
        <taxon>Actinomycetota</taxon>
        <taxon>Actinomycetes</taxon>
        <taxon>Nakamurellales</taxon>
        <taxon>Nakamurellaceae</taxon>
        <taxon>Nakamurella</taxon>
    </lineage>
</organism>
<protein>
    <submittedName>
        <fullName evidence="2">FAD/NAD(P)-binding protein</fullName>
    </submittedName>
</protein>
<keyword evidence="3" id="KW-1185">Reference proteome</keyword>
<dbReference type="InterPro" id="IPR052189">
    <property type="entry name" value="L-asp_N-monooxygenase_NS-form"/>
</dbReference>
<evidence type="ECO:0000313" key="3">
    <source>
        <dbReference type="Proteomes" id="UP000562984"/>
    </source>
</evidence>
<dbReference type="Pfam" id="PF13454">
    <property type="entry name" value="NAD_binding_9"/>
    <property type="match status" value="1"/>
</dbReference>
<name>A0A849A872_9ACTN</name>
<dbReference type="AlphaFoldDB" id="A0A849A872"/>
<dbReference type="InterPro" id="IPR036188">
    <property type="entry name" value="FAD/NAD-bd_sf"/>
</dbReference>
<gene>
    <name evidence="2" type="ORF">HKD39_13435</name>
</gene>
<comment type="caution">
    <text evidence="2">The sequence shown here is derived from an EMBL/GenBank/DDBJ whole genome shotgun (WGS) entry which is preliminary data.</text>
</comment>
<dbReference type="Proteomes" id="UP000562984">
    <property type="component" value="Unassembled WGS sequence"/>
</dbReference>
<dbReference type="RefSeq" id="WP_171200379.1">
    <property type="nucleotide sequence ID" value="NZ_JABEND010000007.1"/>
</dbReference>
<sequence length="601" mass="64445">MTDLRVAMVGGGPRGTALVQQLTGRLRGNQEDLVRVHVVEPGEPGAGQVWATSQPTELLMNSPSGPTDLLVSEGSAAVPDFAGWLAGRTFDGDEFCPGFTPRRTVGRYLREVFDRLSRANPAVRVVVHNSTAVRLRDADNVGDRQLLELADGTELHVDAVVLAQGHASAGISPTEQRWAAAAERHGWNYQPSGMTTADRAAALPAGRPIALRGFGLAAIDLLTLLTKGRGGRFAVDSGRSLRYLPSGDEPTIWIGSRRGLPHRAKPPPGRPVSARQTPWFLTQEAFDPAKYACYDFRSDVWPLVRAEVSAAYRHHVRAMGSWSRRLALPHATFRRADGWWEGYLPDSAPAVDVRRAVLRDLAQCQLPDYPARLAARSAFVRATEAVIALHHGGWLSRRSVERDVAGWFEPMSSALTSGPPRGRLQQLVALADAGVVRFLGGAMAARSSTSGLRVWGMASSGPTAVDALVEARLASPDLAHTRDRLICELLSSGSAIGVTDGLSNPGDAHRPITAIAVDHRQRLLSRGGRAHPRRWAVGPLVRRLPPSAMAGAASRPELSVPAPRQVDTVVVDQLVGLLERGLSRTPGAADAFASTAIRSAS</sequence>
<reference evidence="2 3" key="1">
    <citation type="submission" date="2020-05" db="EMBL/GenBank/DDBJ databases">
        <title>Nakamurella sp. DB0629 isolated from air conditioner.</title>
        <authorList>
            <person name="Kim D.H."/>
            <person name="Kim D.-U."/>
        </authorList>
    </citation>
    <scope>NUCLEOTIDE SEQUENCE [LARGE SCALE GENOMIC DNA]</scope>
    <source>
        <strain evidence="2 3">DB0629</strain>
    </source>
</reference>
<dbReference type="Gene3D" id="3.50.50.60">
    <property type="entry name" value="FAD/NAD(P)-binding domain"/>
    <property type="match status" value="1"/>
</dbReference>
<dbReference type="InterPro" id="IPR038732">
    <property type="entry name" value="HpyO/CreE_NAD-binding"/>
</dbReference>
<evidence type="ECO:0000313" key="2">
    <source>
        <dbReference type="EMBL" id="NNG36695.1"/>
    </source>
</evidence>
<dbReference type="EMBL" id="JABEND010000007">
    <property type="protein sequence ID" value="NNG36695.1"/>
    <property type="molecule type" value="Genomic_DNA"/>
</dbReference>
<dbReference type="SUPFAM" id="SSF51905">
    <property type="entry name" value="FAD/NAD(P)-binding domain"/>
    <property type="match status" value="1"/>
</dbReference>
<accession>A0A849A872</accession>
<dbReference type="PANTHER" id="PTHR40254">
    <property type="entry name" value="BLR0577 PROTEIN"/>
    <property type="match status" value="1"/>
</dbReference>
<proteinExistence type="predicted"/>
<evidence type="ECO:0000259" key="1">
    <source>
        <dbReference type="Pfam" id="PF13454"/>
    </source>
</evidence>